<feature type="domain" description="Glycosyl transferase family 1" evidence="3">
    <location>
        <begin position="198"/>
        <end position="356"/>
    </location>
</feature>
<gene>
    <name evidence="4" type="ORF">LXD69_00535</name>
</gene>
<sequence>MAFKFLIVTHVQHISKDNDFFGYSPYVNEMNIWNKYCDEVILVAPLIKEDLNPIYTKYAAKKITFIKIPSFNLTNLKSVVLSFFVIPIIIWKLIKSMKMADHIHLRCPGNIGLLGSIVQIFFPNKKKTAKYAGNWDPKSKQPLSYRLQKWILSNTFLTRNMQVLVYGEWENQTKNIKSFFTATYREEEVQNEKCEIRSLEDKVIQFLYVGTLSKGKQPLYAIQIVEELSNLGKNVKLNLYGEGVLRNEIETYILKKGLNSIIILKGNQAKETVLDAYQNSHFLVLPSKSEGWPKVVAESMFWGCVPISTPVSCVSYMLDKGNRGIILNQDLDNDVNQIKNLIGNPLSYFQISKNGMQWSRQFTMDKFEIEIKKLL</sequence>
<keyword evidence="2" id="KW-0472">Membrane</keyword>
<keyword evidence="1" id="KW-0808">Transferase</keyword>
<dbReference type="PANTHER" id="PTHR46401:SF2">
    <property type="entry name" value="GLYCOSYLTRANSFERASE WBBK-RELATED"/>
    <property type="match status" value="1"/>
</dbReference>
<dbReference type="RefSeq" id="WP_246916615.1">
    <property type="nucleotide sequence ID" value="NZ_CP090145.1"/>
</dbReference>
<reference evidence="4" key="2">
    <citation type="submission" date="2022-04" db="EMBL/GenBank/DDBJ databases">
        <title>Complete Genome Sequence of Flavobacterium sediminilitoris YSM-43, Isolated from a Tidal Sediment.</title>
        <authorList>
            <person name="Lee P.A."/>
        </authorList>
    </citation>
    <scope>NUCLEOTIDE SEQUENCE</scope>
    <source>
        <strain evidence="4">YSM-43</strain>
    </source>
</reference>
<dbReference type="PANTHER" id="PTHR46401">
    <property type="entry name" value="GLYCOSYLTRANSFERASE WBBK-RELATED"/>
    <property type="match status" value="1"/>
</dbReference>
<evidence type="ECO:0000313" key="5">
    <source>
        <dbReference type="Proteomes" id="UP000830454"/>
    </source>
</evidence>
<proteinExistence type="predicted"/>
<dbReference type="Proteomes" id="UP000830454">
    <property type="component" value="Chromosome"/>
</dbReference>
<dbReference type="SUPFAM" id="SSF53756">
    <property type="entry name" value="UDP-Glycosyltransferase/glycogen phosphorylase"/>
    <property type="match status" value="1"/>
</dbReference>
<evidence type="ECO:0000259" key="3">
    <source>
        <dbReference type="Pfam" id="PF00534"/>
    </source>
</evidence>
<organism evidence="4 5">
    <name type="scientific">Flavobacterium sediminilitoris</name>
    <dbReference type="NCBI Taxonomy" id="2024526"/>
    <lineage>
        <taxon>Bacteria</taxon>
        <taxon>Pseudomonadati</taxon>
        <taxon>Bacteroidota</taxon>
        <taxon>Flavobacteriia</taxon>
        <taxon>Flavobacteriales</taxon>
        <taxon>Flavobacteriaceae</taxon>
        <taxon>Flavobacterium</taxon>
    </lineage>
</organism>
<name>A0ABY4HMD7_9FLAO</name>
<dbReference type="EMBL" id="CP090145">
    <property type="protein sequence ID" value="UOX34016.1"/>
    <property type="molecule type" value="Genomic_DNA"/>
</dbReference>
<keyword evidence="2" id="KW-0812">Transmembrane</keyword>
<feature type="transmembrane region" description="Helical" evidence="2">
    <location>
        <begin position="76"/>
        <end position="94"/>
    </location>
</feature>
<evidence type="ECO:0000256" key="1">
    <source>
        <dbReference type="ARBA" id="ARBA00022679"/>
    </source>
</evidence>
<reference evidence="4" key="1">
    <citation type="submission" date="2021-12" db="EMBL/GenBank/DDBJ databases">
        <authorList>
            <person name="Cha I.-T."/>
            <person name="Lee K.-E."/>
            <person name="Park S.-J."/>
        </authorList>
    </citation>
    <scope>NUCLEOTIDE SEQUENCE</scope>
    <source>
        <strain evidence="4">YSM-43</strain>
    </source>
</reference>
<dbReference type="Gene3D" id="3.40.50.2000">
    <property type="entry name" value="Glycogen Phosphorylase B"/>
    <property type="match status" value="1"/>
</dbReference>
<protein>
    <submittedName>
        <fullName evidence="4">Glycosyltransferase</fullName>
    </submittedName>
</protein>
<dbReference type="CDD" id="cd03801">
    <property type="entry name" value="GT4_PimA-like"/>
    <property type="match status" value="1"/>
</dbReference>
<evidence type="ECO:0000313" key="4">
    <source>
        <dbReference type="EMBL" id="UOX34016.1"/>
    </source>
</evidence>
<dbReference type="InterPro" id="IPR001296">
    <property type="entry name" value="Glyco_trans_1"/>
</dbReference>
<keyword evidence="5" id="KW-1185">Reference proteome</keyword>
<dbReference type="Pfam" id="PF00534">
    <property type="entry name" value="Glycos_transf_1"/>
    <property type="match status" value="1"/>
</dbReference>
<accession>A0ABY4HMD7</accession>
<evidence type="ECO:0000256" key="2">
    <source>
        <dbReference type="SAM" id="Phobius"/>
    </source>
</evidence>
<keyword evidence="2" id="KW-1133">Transmembrane helix</keyword>